<keyword evidence="1" id="KW-0479">Metal-binding</keyword>
<accession>A0A166SB49</accession>
<evidence type="ECO:0000313" key="9">
    <source>
        <dbReference type="Proteomes" id="UP000076552"/>
    </source>
</evidence>
<dbReference type="EMBL" id="LFIV01000088">
    <property type="protein sequence ID" value="KZL70492.1"/>
    <property type="molecule type" value="Genomic_DNA"/>
</dbReference>
<dbReference type="InterPro" id="IPR013087">
    <property type="entry name" value="Znf_C2H2_type"/>
</dbReference>
<dbReference type="GO" id="GO:0005667">
    <property type="term" value="C:transcription regulator complex"/>
    <property type="evidence" value="ECO:0007669"/>
    <property type="project" value="TreeGrafter"/>
</dbReference>
<proteinExistence type="predicted"/>
<feature type="region of interest" description="Disordered" evidence="6">
    <location>
        <begin position="296"/>
        <end position="368"/>
    </location>
</feature>
<dbReference type="PANTHER" id="PTHR14003">
    <property type="entry name" value="TRANSCRIPTIONAL REPRESSOR PROTEIN YY"/>
    <property type="match status" value="1"/>
</dbReference>
<evidence type="ECO:0000256" key="2">
    <source>
        <dbReference type="ARBA" id="ARBA00022737"/>
    </source>
</evidence>
<dbReference type="FunFam" id="3.30.160.60:FF:000446">
    <property type="entry name" value="Zinc finger protein"/>
    <property type="match status" value="1"/>
</dbReference>
<evidence type="ECO:0000256" key="3">
    <source>
        <dbReference type="ARBA" id="ARBA00022771"/>
    </source>
</evidence>
<feature type="domain" description="C2H2-type" evidence="7">
    <location>
        <begin position="164"/>
        <end position="194"/>
    </location>
</feature>
<name>A0A166SB49_9PEZI</name>
<feature type="compositionally biased region" description="Polar residues" evidence="6">
    <location>
        <begin position="353"/>
        <end position="366"/>
    </location>
</feature>
<evidence type="ECO:0000256" key="6">
    <source>
        <dbReference type="SAM" id="MobiDB-lite"/>
    </source>
</evidence>
<dbReference type="AlphaFoldDB" id="A0A166SB49"/>
<keyword evidence="2" id="KW-0677">Repeat</keyword>
<dbReference type="Gene3D" id="3.30.160.60">
    <property type="entry name" value="Classic Zinc Finger"/>
    <property type="match status" value="4"/>
</dbReference>
<dbReference type="GO" id="GO:0000785">
    <property type="term" value="C:chromatin"/>
    <property type="evidence" value="ECO:0007669"/>
    <property type="project" value="TreeGrafter"/>
</dbReference>
<dbReference type="FunFam" id="3.30.160.60:FF:000557">
    <property type="entry name" value="zinc finger and SCAN domain-containing protein 29"/>
    <property type="match status" value="1"/>
</dbReference>
<organism evidence="8 9">
    <name type="scientific">Colletotrichum tofieldiae</name>
    <dbReference type="NCBI Taxonomy" id="708197"/>
    <lineage>
        <taxon>Eukaryota</taxon>
        <taxon>Fungi</taxon>
        <taxon>Dikarya</taxon>
        <taxon>Ascomycota</taxon>
        <taxon>Pezizomycotina</taxon>
        <taxon>Sordariomycetes</taxon>
        <taxon>Hypocreomycetidae</taxon>
        <taxon>Glomerellales</taxon>
        <taxon>Glomerellaceae</taxon>
        <taxon>Colletotrichum</taxon>
        <taxon>Colletotrichum spaethianum species complex</taxon>
    </lineage>
</organism>
<dbReference type="PROSITE" id="PS00028">
    <property type="entry name" value="ZINC_FINGER_C2H2_1"/>
    <property type="match status" value="4"/>
</dbReference>
<dbReference type="GO" id="GO:0000981">
    <property type="term" value="F:DNA-binding transcription factor activity, RNA polymerase II-specific"/>
    <property type="evidence" value="ECO:0007669"/>
    <property type="project" value="UniProtKB-ARBA"/>
</dbReference>
<comment type="caution">
    <text evidence="8">The sequence shown here is derived from an EMBL/GenBank/DDBJ whole genome shotgun (WGS) entry which is preliminary data.</text>
</comment>
<keyword evidence="4" id="KW-0862">Zinc</keyword>
<keyword evidence="3 5" id="KW-0863">Zinc-finger</keyword>
<evidence type="ECO:0000256" key="1">
    <source>
        <dbReference type="ARBA" id="ARBA00022723"/>
    </source>
</evidence>
<protein>
    <submittedName>
        <fullName evidence="8">Zinc finger protein 32</fullName>
    </submittedName>
</protein>
<dbReference type="GO" id="GO:0008270">
    <property type="term" value="F:zinc ion binding"/>
    <property type="evidence" value="ECO:0007669"/>
    <property type="project" value="UniProtKB-KW"/>
</dbReference>
<gene>
    <name evidence="8" type="ORF">CT0861_10425</name>
</gene>
<dbReference type="FunFam" id="3.30.160.60:FF:000125">
    <property type="entry name" value="Putative zinc finger protein 143"/>
    <property type="match status" value="2"/>
</dbReference>
<feature type="compositionally biased region" description="Polar residues" evidence="6">
    <location>
        <begin position="296"/>
        <end position="317"/>
    </location>
</feature>
<reference evidence="8 9" key="1">
    <citation type="submission" date="2015-06" db="EMBL/GenBank/DDBJ databases">
        <title>Survival trade-offs in plant roots during colonization by closely related pathogenic and mutualistic fungi.</title>
        <authorList>
            <person name="Hacquard S."/>
            <person name="Kracher B."/>
            <person name="Hiruma K."/>
            <person name="Weinman A."/>
            <person name="Muench P."/>
            <person name="Garrido Oter R."/>
            <person name="Ver Loren van Themaat E."/>
            <person name="Dallerey J.-F."/>
            <person name="Damm U."/>
            <person name="Henrissat B."/>
            <person name="Lespinet O."/>
            <person name="Thon M."/>
            <person name="Kemen E."/>
            <person name="McHardy A.C."/>
            <person name="Schulze-Lefert P."/>
            <person name="O'Connell R.J."/>
        </authorList>
    </citation>
    <scope>NUCLEOTIDE SEQUENCE [LARGE SCALE GENOMIC DNA]</scope>
    <source>
        <strain evidence="8 9">0861</strain>
    </source>
</reference>
<dbReference type="SMART" id="SM00355">
    <property type="entry name" value="ZnF_C2H2"/>
    <property type="match status" value="4"/>
</dbReference>
<evidence type="ECO:0000259" key="7">
    <source>
        <dbReference type="PROSITE" id="PS50157"/>
    </source>
</evidence>
<dbReference type="Proteomes" id="UP000076552">
    <property type="component" value="Unassembled WGS sequence"/>
</dbReference>
<evidence type="ECO:0000313" key="8">
    <source>
        <dbReference type="EMBL" id="KZL70492.1"/>
    </source>
</evidence>
<feature type="compositionally biased region" description="Polar residues" evidence="6">
    <location>
        <begin position="330"/>
        <end position="343"/>
    </location>
</feature>
<sequence length="434" mass="48088">MALLRSTWSTDELGKSIVIYVLKNVKILSDNSLSRTLSGSFTGGQTTINPPISLNRAAYRFFYANREPSAVDASVEVSSSVVSLDIDDDEFGSWRGTETSGSCSPSTLQLLDAYSTQDMELVELVANEPTARPFQCDWQSCNKRFKKKSGLERHRFVHTTERPHSCTTPGCDKSFKQQSNLKRHQRFVHNNYRPYPCATPGCGKSFIQRSALTVHIRTHTGEKPHNCQHIGCGKRFSDSSSLVRHRRIHAGKRPCKCALDDCLKRFCHKTAMVKHQCGMNNSDDILDCTFDSDISEPSSTPKHANMQQPPQLQSNNVLDHPRNDLGVNRSGLNSRTDTSSKDNSVAPAPTIVTGRTPNIGQPSSHQPMLPQAAGNGASLRALIACTTRTYSYGFRIWVMAGAVNYGIQFEHNGSKMTEKREDLEDCQGSSAQRG</sequence>
<dbReference type="PROSITE" id="PS50157">
    <property type="entry name" value="ZINC_FINGER_C2H2_2"/>
    <property type="match status" value="4"/>
</dbReference>
<evidence type="ECO:0000256" key="5">
    <source>
        <dbReference type="PROSITE-ProRule" id="PRU00042"/>
    </source>
</evidence>
<dbReference type="STRING" id="708197.A0A166SB49"/>
<dbReference type="SUPFAM" id="SSF57667">
    <property type="entry name" value="beta-beta-alpha zinc fingers"/>
    <property type="match status" value="3"/>
</dbReference>
<dbReference type="PANTHER" id="PTHR14003:SF22">
    <property type="entry name" value="FINGER DOMAIN PROTEIN, PUTATIVE (AFU_ORTHOLOGUE AFUA_4G11480)-RELATED"/>
    <property type="match status" value="1"/>
</dbReference>
<dbReference type="InterPro" id="IPR036236">
    <property type="entry name" value="Znf_C2H2_sf"/>
</dbReference>
<feature type="domain" description="C2H2-type" evidence="7">
    <location>
        <begin position="195"/>
        <end position="224"/>
    </location>
</feature>
<feature type="domain" description="C2H2-type" evidence="7">
    <location>
        <begin position="225"/>
        <end position="254"/>
    </location>
</feature>
<dbReference type="Pfam" id="PF00096">
    <property type="entry name" value="zf-C2H2"/>
    <property type="match status" value="4"/>
</dbReference>
<evidence type="ECO:0000256" key="4">
    <source>
        <dbReference type="ARBA" id="ARBA00022833"/>
    </source>
</evidence>
<keyword evidence="9" id="KW-1185">Reference proteome</keyword>
<feature type="domain" description="C2H2-type" evidence="7">
    <location>
        <begin position="134"/>
        <end position="163"/>
    </location>
</feature>
<dbReference type="GO" id="GO:0000978">
    <property type="term" value="F:RNA polymerase II cis-regulatory region sequence-specific DNA binding"/>
    <property type="evidence" value="ECO:0007669"/>
    <property type="project" value="TreeGrafter"/>
</dbReference>